<keyword evidence="2" id="KW-1185">Reference proteome</keyword>
<gene>
    <name evidence="1" type="ORF">CCAP1982_LOCUS3568</name>
</gene>
<feature type="non-terminal residue" evidence="1">
    <location>
        <position position="1"/>
    </location>
</feature>
<proteinExistence type="predicted"/>
<dbReference type="AlphaFoldDB" id="A0A811UA51"/>
<evidence type="ECO:0000313" key="1">
    <source>
        <dbReference type="EMBL" id="CAD6994837.1"/>
    </source>
</evidence>
<sequence>IQVVMSRQYANVFQLQNGMWSKLFAVSFILRYIKANSNFKCDSFTYSENCKVLCTSPVRTKIFNYTND</sequence>
<dbReference type="Proteomes" id="UP000606786">
    <property type="component" value="Unassembled WGS sequence"/>
</dbReference>
<reference evidence="1" key="1">
    <citation type="submission" date="2020-11" db="EMBL/GenBank/DDBJ databases">
        <authorList>
            <person name="Whitehead M."/>
        </authorList>
    </citation>
    <scope>NUCLEOTIDE SEQUENCE</scope>
    <source>
        <strain evidence="1">EGII</strain>
    </source>
</reference>
<name>A0A811UA51_CERCA</name>
<dbReference type="EMBL" id="CAJHJT010000001">
    <property type="protein sequence ID" value="CAD6994837.1"/>
    <property type="molecule type" value="Genomic_DNA"/>
</dbReference>
<evidence type="ECO:0000313" key="2">
    <source>
        <dbReference type="Proteomes" id="UP000606786"/>
    </source>
</evidence>
<comment type="caution">
    <text evidence="1">The sequence shown here is derived from an EMBL/GenBank/DDBJ whole genome shotgun (WGS) entry which is preliminary data.</text>
</comment>
<organism evidence="1 2">
    <name type="scientific">Ceratitis capitata</name>
    <name type="common">Mediterranean fruit fly</name>
    <name type="synonym">Tephritis capitata</name>
    <dbReference type="NCBI Taxonomy" id="7213"/>
    <lineage>
        <taxon>Eukaryota</taxon>
        <taxon>Metazoa</taxon>
        <taxon>Ecdysozoa</taxon>
        <taxon>Arthropoda</taxon>
        <taxon>Hexapoda</taxon>
        <taxon>Insecta</taxon>
        <taxon>Pterygota</taxon>
        <taxon>Neoptera</taxon>
        <taxon>Endopterygota</taxon>
        <taxon>Diptera</taxon>
        <taxon>Brachycera</taxon>
        <taxon>Muscomorpha</taxon>
        <taxon>Tephritoidea</taxon>
        <taxon>Tephritidae</taxon>
        <taxon>Ceratitis</taxon>
        <taxon>Ceratitis</taxon>
    </lineage>
</organism>
<accession>A0A811UA51</accession>
<protein>
    <submittedName>
        <fullName evidence="1">(Mediterranean fruit fly) hypothetical protein</fullName>
    </submittedName>
</protein>